<dbReference type="InterPro" id="IPR040263">
    <property type="entry name" value="PWP3A_3B_4"/>
</dbReference>
<dbReference type="Pfam" id="PF20887">
    <property type="entry name" value="PWP3A-B_N"/>
    <property type="match status" value="1"/>
</dbReference>
<gene>
    <name evidence="6" type="ORF">MRATA1EN1_LOCUS31404</name>
</gene>
<feature type="domain" description="PWWP" evidence="4">
    <location>
        <begin position="513"/>
        <end position="653"/>
    </location>
</feature>
<accession>A0ABN8XKV8</accession>
<feature type="domain" description="PWWP" evidence="5">
    <location>
        <begin position="5"/>
        <end position="99"/>
    </location>
</feature>
<comment type="similarity">
    <text evidence="1">Belongs to the PWWP3A family.</text>
</comment>
<feature type="domain" description="MUM1-like PWWP" evidence="3">
    <location>
        <begin position="362"/>
        <end position="440"/>
    </location>
</feature>
<evidence type="ECO:0000313" key="7">
    <source>
        <dbReference type="Proteomes" id="UP001176941"/>
    </source>
</evidence>
<dbReference type="Pfam" id="PF20886">
    <property type="entry name" value="PWP3A-B_C"/>
    <property type="match status" value="1"/>
</dbReference>
<organism evidence="6 7">
    <name type="scientific">Rangifer tarandus platyrhynchus</name>
    <name type="common">Svalbard reindeer</name>
    <dbReference type="NCBI Taxonomy" id="3082113"/>
    <lineage>
        <taxon>Eukaryota</taxon>
        <taxon>Metazoa</taxon>
        <taxon>Chordata</taxon>
        <taxon>Craniata</taxon>
        <taxon>Vertebrata</taxon>
        <taxon>Euteleostomi</taxon>
        <taxon>Mammalia</taxon>
        <taxon>Eutheria</taxon>
        <taxon>Laurasiatheria</taxon>
        <taxon>Artiodactyla</taxon>
        <taxon>Ruminantia</taxon>
        <taxon>Pecora</taxon>
        <taxon>Cervidae</taxon>
        <taxon>Odocoileinae</taxon>
        <taxon>Rangifer</taxon>
    </lineage>
</organism>
<dbReference type="PANTHER" id="PTHR31333:SF2">
    <property type="entry name" value="PWWP DOMAIN-CONTAINING DNA REPAIR FACTOR 4"/>
    <property type="match status" value="1"/>
</dbReference>
<evidence type="ECO:0000259" key="4">
    <source>
        <dbReference type="Pfam" id="PF20886"/>
    </source>
</evidence>
<feature type="compositionally biased region" description="Polar residues" evidence="2">
    <location>
        <begin position="322"/>
        <end position="335"/>
    </location>
</feature>
<evidence type="ECO:0000256" key="1">
    <source>
        <dbReference type="ARBA" id="ARBA00008188"/>
    </source>
</evidence>
<name>A0ABN8XKV8_RANTA</name>
<dbReference type="InterPro" id="IPR035504">
    <property type="entry name" value="MUM1-like_PWWP"/>
</dbReference>
<dbReference type="InterPro" id="IPR048765">
    <property type="entry name" value="PWP3A_3B_4_N"/>
</dbReference>
<reference evidence="6" key="1">
    <citation type="submission" date="2023-04" db="EMBL/GenBank/DDBJ databases">
        <authorList>
            <consortium name="ELIXIR-Norway"/>
        </authorList>
    </citation>
    <scope>NUCLEOTIDE SEQUENCE [LARGE SCALE GENOMIC DNA]</scope>
</reference>
<dbReference type="Gene3D" id="6.10.300.20">
    <property type="match status" value="1"/>
</dbReference>
<dbReference type="SUPFAM" id="SSF63748">
    <property type="entry name" value="Tudor/PWWP/MBT"/>
    <property type="match status" value="1"/>
</dbReference>
<dbReference type="Gene3D" id="2.30.30.140">
    <property type="match status" value="1"/>
</dbReference>
<proteinExistence type="inferred from homology"/>
<dbReference type="Proteomes" id="UP001176941">
    <property type="component" value="Unassembled WGS sequence"/>
</dbReference>
<feature type="region of interest" description="Disordered" evidence="2">
    <location>
        <begin position="105"/>
        <end position="162"/>
    </location>
</feature>
<keyword evidence="7" id="KW-1185">Reference proteome</keyword>
<evidence type="ECO:0000259" key="3">
    <source>
        <dbReference type="Pfam" id="PF20884"/>
    </source>
</evidence>
<dbReference type="CDD" id="cd06080">
    <property type="entry name" value="PWWP_MUM1-like"/>
    <property type="match status" value="1"/>
</dbReference>
<dbReference type="EMBL" id="CATKSN020000586">
    <property type="protein sequence ID" value="CAI9149786.1"/>
    <property type="molecule type" value="Genomic_DNA"/>
</dbReference>
<feature type="region of interest" description="Disordered" evidence="2">
    <location>
        <begin position="267"/>
        <end position="286"/>
    </location>
</feature>
<protein>
    <submittedName>
        <fullName evidence="6">Uncharacterized protein</fullName>
    </submittedName>
</protein>
<evidence type="ECO:0000259" key="5">
    <source>
        <dbReference type="Pfam" id="PF20887"/>
    </source>
</evidence>
<evidence type="ECO:0000313" key="6">
    <source>
        <dbReference type="EMBL" id="CAI9149786.1"/>
    </source>
</evidence>
<dbReference type="InterPro" id="IPR048795">
    <property type="entry name" value="PWP3A_3B_4_C"/>
</dbReference>
<comment type="caution">
    <text evidence="6">The sequence shown here is derived from an EMBL/GenBank/DDBJ whole genome shotgun (WGS) entry which is preliminary data.</text>
</comment>
<dbReference type="Pfam" id="PF20884">
    <property type="entry name" value="MUM1-like_PWWP"/>
    <property type="match status" value="1"/>
</dbReference>
<evidence type="ECO:0000256" key="2">
    <source>
        <dbReference type="SAM" id="MobiDB-lite"/>
    </source>
</evidence>
<dbReference type="PANTHER" id="PTHR31333">
    <property type="entry name" value="PWWP DOMAIN-CONTAINING DNA REPAIR FACTOR 3 FAMILY MEMBER"/>
    <property type="match status" value="1"/>
</dbReference>
<sequence length="685" mass="77067">MDAKYVLCIWKGCFWPAKVLSRPRALAQQTRKRVLSLEVQILSVDEKIRVKRTKIKTLKLSMIESITTSLAAHPEPSAPEEEEMTYICAITMAWDLLNKNGNYTPARVVGDPESKMQSPRRLQKQHCRSHQGPSQGLRRSVRKRKSSKSPVVPSEREEAPYGDKSQVCTLVALIPSNMKTESSQSPRVHPNFPSLSEDCHEKEGKEKGDASKVMSFTLYSEGEDVDVRGGCVLPSLTSGFIPTVPKALEEGAHNTCQKSLAVYPEHATSSGNVDPEEGTCNSGLEGSVASSSAPNLSLNYSLHLANRKRKLQSPGCEEEWQESQLSAGSKANKPTSAIKKGGGKEVGQLTSMVFPGETCPIERGMLVWFKFQNHPFWPAVVKSVSPTQQTARVLLIEAKMSCEKSGIQVPLRRLKHLDYNGKEKLMKRASKLYRESVNWCFSLISSYREGLVCGSFVGSFLDYYAADISYPMRKAIQEGDLQMNFPKVNYSDLEDSEEETSVAAKRHCKRILPDWMRTARDRANQKLVDFIVKRKGADSHLLDIVKGRKGSKWLESFMKSERYVICVETYLEDDDQLDVVLSHLREIYKHIDKKALALTRDDPVSFLLEVLLPEVIICSVATVDGLDYKEAEAKYQQGPPVYSREKELFDQKILKKLRKTSTERYKAKLSPFAQQGIRQTSQPHH</sequence>
<feature type="region of interest" description="Disordered" evidence="2">
    <location>
        <begin position="315"/>
        <end position="343"/>
    </location>
</feature>